<evidence type="ECO:0000313" key="2">
    <source>
        <dbReference type="EMBL" id="MFC1572587.1"/>
    </source>
</evidence>
<feature type="signal peptide" evidence="1">
    <location>
        <begin position="1"/>
        <end position="29"/>
    </location>
</feature>
<feature type="chain" id="PRO_5045455423" description="FlgD Ig-like domain-containing protein" evidence="1">
    <location>
        <begin position="30"/>
        <end position="459"/>
    </location>
</feature>
<organism evidence="2 3">
    <name type="scientific">Eiseniibacteriota bacterium</name>
    <dbReference type="NCBI Taxonomy" id="2212470"/>
    <lineage>
        <taxon>Bacteria</taxon>
        <taxon>Candidatus Eiseniibacteriota</taxon>
    </lineage>
</organism>
<evidence type="ECO:0000313" key="3">
    <source>
        <dbReference type="Proteomes" id="UP001593833"/>
    </source>
</evidence>
<name>A0ABV6YJR9_UNCEI</name>
<dbReference type="EMBL" id="JBHPKH010000022">
    <property type="protein sequence ID" value="MFC1572587.1"/>
    <property type="molecule type" value="Genomic_DNA"/>
</dbReference>
<dbReference type="Gene3D" id="2.120.10.70">
    <property type="entry name" value="Fucose-specific lectin"/>
    <property type="match status" value="2"/>
</dbReference>
<keyword evidence="3" id="KW-1185">Reference proteome</keyword>
<comment type="caution">
    <text evidence="2">The sequence shown here is derived from an EMBL/GenBank/DDBJ whole genome shotgun (WGS) entry which is preliminary data.</text>
</comment>
<evidence type="ECO:0000256" key="1">
    <source>
        <dbReference type="SAM" id="SignalP"/>
    </source>
</evidence>
<evidence type="ECO:0008006" key="4">
    <source>
        <dbReference type="Google" id="ProtNLM"/>
    </source>
</evidence>
<sequence length="459" mass="50173">MAANRRSSSLLPFLLASALPLFHSVPVFADIPWIVESPDPTVMGGADCSLVLDDQEVPHIAYYDAASGDLRYAVKAGVVWAIEDVDTLGNVGAGVTLRLDGNGNPHMMYLDRTDQTTWEWQIKYATRSGSPWSVEIAYSPGHTITEPEFVLDSSGRPHFVCGDIPGPYNRYGYKLGGSWFVEHVADSVSYTRGVDYSLALDGMNRPHITYTESYSPSDLKLATKSDGAWSIETIATEGGRSVLVLDEAGSPRVAYYYYHLYYATQSGGAWSSELVDDLMYSGTKISLALDSQDRPHIAYADSWGYWFDYAYKVGDVWSIERSDDLESPGRNVSLVLDAMDNPHIGYSDGVSLAYAKTDIWAGVASVVQSRGAPSVWPSLTRGGPVWISMPDEFGQMLDVTVFDTAGREVKMLAESEGASPRGRGWNLTGMRGEYVAPGVYFLSVCTEKGSSVGKVILVR</sequence>
<proteinExistence type="predicted"/>
<gene>
    <name evidence="2" type="ORF">ACFL6M_03205</name>
</gene>
<accession>A0ABV6YJR9</accession>
<keyword evidence="1" id="KW-0732">Signal</keyword>
<protein>
    <recommendedName>
        <fullName evidence="4">FlgD Ig-like domain-containing protein</fullName>
    </recommendedName>
</protein>
<dbReference type="Proteomes" id="UP001593833">
    <property type="component" value="Unassembled WGS sequence"/>
</dbReference>
<reference evidence="2 3" key="1">
    <citation type="submission" date="2024-09" db="EMBL/GenBank/DDBJ databases">
        <authorList>
            <person name="D'Angelo T."/>
        </authorList>
    </citation>
    <scope>NUCLEOTIDE SEQUENCE [LARGE SCALE GENOMIC DNA]</scope>
    <source>
        <strain evidence="2">SAG AM-320-E07</strain>
    </source>
</reference>